<keyword evidence="2" id="KW-1185">Reference proteome</keyword>
<dbReference type="InParanoid" id="E9HJD4"/>
<sequence length="295" mass="32923">MPGWKVGYMNNHPGDLNGKIAYYVTLLKDPENAGIPPTDVIFMSYGVNIISDTEYGVDPNFTIFNVQILLKKILEIRSHNSTGVPDCIEPTVVGFLSACGNHGSTRIVQYESGRKLQAIKKQRNLENETATLRVTLLKDPENAGIPPTDVIFMSYGVNIISDTEYGVDPNFTIFNVQILLKKILEIRSHNSTGVPDCIEPTVVGFLSACGNHGSTRIVQYESGRKLQAIKKQRNLENETATLRNPQLINYLKLNFFVSTFLYGLGTGRNCAKMLEEFLRPEEVIGIQKKILIINK</sequence>
<accession>E9HJD4</accession>
<dbReference type="AlphaFoldDB" id="E9HJD4"/>
<evidence type="ECO:0000313" key="1">
    <source>
        <dbReference type="EMBL" id="EFX68151.1"/>
    </source>
</evidence>
<reference evidence="1 2" key="1">
    <citation type="journal article" date="2011" name="Science">
        <title>The ecoresponsive genome of Daphnia pulex.</title>
        <authorList>
            <person name="Colbourne J.K."/>
            <person name="Pfrender M.E."/>
            <person name="Gilbert D."/>
            <person name="Thomas W.K."/>
            <person name="Tucker A."/>
            <person name="Oakley T.H."/>
            <person name="Tokishita S."/>
            <person name="Aerts A."/>
            <person name="Arnold G.J."/>
            <person name="Basu M.K."/>
            <person name="Bauer D.J."/>
            <person name="Caceres C.E."/>
            <person name="Carmel L."/>
            <person name="Casola C."/>
            <person name="Choi J.H."/>
            <person name="Detter J.C."/>
            <person name="Dong Q."/>
            <person name="Dusheyko S."/>
            <person name="Eads B.D."/>
            <person name="Frohlich T."/>
            <person name="Geiler-Samerotte K.A."/>
            <person name="Gerlach D."/>
            <person name="Hatcher P."/>
            <person name="Jogdeo S."/>
            <person name="Krijgsveld J."/>
            <person name="Kriventseva E.V."/>
            <person name="Kultz D."/>
            <person name="Laforsch C."/>
            <person name="Lindquist E."/>
            <person name="Lopez J."/>
            <person name="Manak J.R."/>
            <person name="Muller J."/>
            <person name="Pangilinan J."/>
            <person name="Patwardhan R.P."/>
            <person name="Pitluck S."/>
            <person name="Pritham E.J."/>
            <person name="Rechtsteiner A."/>
            <person name="Rho M."/>
            <person name="Rogozin I.B."/>
            <person name="Sakarya O."/>
            <person name="Salamov A."/>
            <person name="Schaack S."/>
            <person name="Shapiro H."/>
            <person name="Shiga Y."/>
            <person name="Skalitzky C."/>
            <person name="Smith Z."/>
            <person name="Souvorov A."/>
            <person name="Sung W."/>
            <person name="Tang Z."/>
            <person name="Tsuchiya D."/>
            <person name="Tu H."/>
            <person name="Vos H."/>
            <person name="Wang M."/>
            <person name="Wolf Y.I."/>
            <person name="Yamagata H."/>
            <person name="Yamada T."/>
            <person name="Ye Y."/>
            <person name="Shaw J.R."/>
            <person name="Andrews J."/>
            <person name="Crease T.J."/>
            <person name="Tang H."/>
            <person name="Lucas S.M."/>
            <person name="Robertson H.M."/>
            <person name="Bork P."/>
            <person name="Koonin E.V."/>
            <person name="Zdobnov E.M."/>
            <person name="Grigoriev I.V."/>
            <person name="Lynch M."/>
            <person name="Boore J.L."/>
        </authorList>
    </citation>
    <scope>NUCLEOTIDE SEQUENCE [LARGE SCALE GENOMIC DNA]</scope>
</reference>
<dbReference type="Proteomes" id="UP000000305">
    <property type="component" value="Unassembled WGS sequence"/>
</dbReference>
<protein>
    <submittedName>
        <fullName evidence="1">Uncharacterized protein</fullName>
    </submittedName>
</protein>
<proteinExistence type="predicted"/>
<gene>
    <name evidence="1" type="ORF">DAPPUDRAFT_330368</name>
</gene>
<evidence type="ECO:0000313" key="2">
    <source>
        <dbReference type="Proteomes" id="UP000000305"/>
    </source>
</evidence>
<dbReference type="HOGENOM" id="CLU_944166_0_0_1"/>
<dbReference type="EMBL" id="GL732661">
    <property type="protein sequence ID" value="EFX68151.1"/>
    <property type="molecule type" value="Genomic_DNA"/>
</dbReference>
<name>E9HJD4_DAPPU</name>
<organism evidence="1 2">
    <name type="scientific">Daphnia pulex</name>
    <name type="common">Water flea</name>
    <dbReference type="NCBI Taxonomy" id="6669"/>
    <lineage>
        <taxon>Eukaryota</taxon>
        <taxon>Metazoa</taxon>
        <taxon>Ecdysozoa</taxon>
        <taxon>Arthropoda</taxon>
        <taxon>Crustacea</taxon>
        <taxon>Branchiopoda</taxon>
        <taxon>Diplostraca</taxon>
        <taxon>Cladocera</taxon>
        <taxon>Anomopoda</taxon>
        <taxon>Daphniidae</taxon>
        <taxon>Daphnia</taxon>
    </lineage>
</organism>
<dbReference type="KEGG" id="dpx:DAPPUDRAFT_330368"/>